<dbReference type="PANTHER" id="PTHR43586:SF4">
    <property type="entry name" value="ISOPENICILLIN N EPIMERASE"/>
    <property type="match status" value="1"/>
</dbReference>
<dbReference type="Proteomes" id="UP000825078">
    <property type="component" value="Chromosome"/>
</dbReference>
<name>A0A379YL46_9GAMM</name>
<dbReference type="AlphaFoldDB" id="A0A379YL46"/>
<evidence type="ECO:0000313" key="4">
    <source>
        <dbReference type="EMBL" id="SUI46809.1"/>
    </source>
</evidence>
<keyword evidence="4" id="KW-0378">Hydrolase</keyword>
<feature type="domain" description="Aminotransferase class V" evidence="2">
    <location>
        <begin position="88"/>
        <end position="328"/>
    </location>
</feature>
<dbReference type="RefSeq" id="WP_115388992.1">
    <property type="nucleotide sequence ID" value="NZ_AP024613.1"/>
</dbReference>
<reference evidence="3" key="2">
    <citation type="submission" date="2021-05" db="EMBL/GenBank/DDBJ databases">
        <title>Molecular characterization for Shewanella algae harboring chromosomal blaOXA-55-like strains isolated from clinical and environment sample.</title>
        <authorList>
            <person name="Ohama Y."/>
            <person name="Aoki K."/>
            <person name="Harada S."/>
            <person name="Moriya K."/>
            <person name="Ishii Y."/>
            <person name="Tateda K."/>
        </authorList>
    </citation>
    <scope>NUCLEOTIDE SEQUENCE</scope>
    <source>
        <strain evidence="3">TUM17379</strain>
    </source>
</reference>
<reference evidence="4 5" key="1">
    <citation type="submission" date="2018-06" db="EMBL/GenBank/DDBJ databases">
        <authorList>
            <consortium name="Pathogen Informatics"/>
            <person name="Doyle S."/>
        </authorList>
    </citation>
    <scope>NUCLEOTIDE SEQUENCE [LARGE SCALE GENOMIC DNA]</scope>
    <source>
        <strain evidence="4 5">NCTC10738</strain>
    </source>
</reference>
<dbReference type="Proteomes" id="UP000254069">
    <property type="component" value="Unassembled WGS sequence"/>
</dbReference>
<dbReference type="Pfam" id="PF00266">
    <property type="entry name" value="Aminotran_5"/>
    <property type="match status" value="1"/>
</dbReference>
<keyword evidence="1" id="KW-0663">Pyridoxal phosphate</keyword>
<dbReference type="EMBL" id="UGYO01000001">
    <property type="protein sequence ID" value="SUI46809.1"/>
    <property type="molecule type" value="Genomic_DNA"/>
</dbReference>
<evidence type="ECO:0000313" key="5">
    <source>
        <dbReference type="Proteomes" id="UP000254069"/>
    </source>
</evidence>
<proteinExistence type="predicted"/>
<protein>
    <submittedName>
        <fullName evidence="3">Class V aminotransferase</fullName>
    </submittedName>
    <submittedName>
        <fullName evidence="4">Kynureninase</fullName>
        <ecNumber evidence="4">3.7.1.3</ecNumber>
    </submittedName>
</protein>
<keyword evidence="3" id="KW-0032">Aminotransferase</keyword>
<dbReference type="GO" id="GO:0030429">
    <property type="term" value="F:kynureninase activity"/>
    <property type="evidence" value="ECO:0007669"/>
    <property type="project" value="UniProtKB-EC"/>
</dbReference>
<dbReference type="InterPro" id="IPR015424">
    <property type="entry name" value="PyrdxlP-dep_Trfase"/>
</dbReference>
<evidence type="ECO:0000256" key="1">
    <source>
        <dbReference type="ARBA" id="ARBA00022898"/>
    </source>
</evidence>
<dbReference type="PANTHER" id="PTHR43586">
    <property type="entry name" value="CYSTEINE DESULFURASE"/>
    <property type="match status" value="1"/>
</dbReference>
<dbReference type="InterPro" id="IPR000192">
    <property type="entry name" value="Aminotrans_V_dom"/>
</dbReference>
<dbReference type="SUPFAM" id="SSF53383">
    <property type="entry name" value="PLP-dependent transferases"/>
    <property type="match status" value="1"/>
</dbReference>
<keyword evidence="3" id="KW-0808">Transferase</keyword>
<dbReference type="Gene3D" id="3.90.1150.10">
    <property type="entry name" value="Aspartate Aminotransferase, domain 1"/>
    <property type="match status" value="1"/>
</dbReference>
<dbReference type="InterPro" id="IPR015421">
    <property type="entry name" value="PyrdxlP-dep_Trfase_major"/>
</dbReference>
<evidence type="ECO:0000313" key="3">
    <source>
        <dbReference type="EMBL" id="BCV44234.1"/>
    </source>
</evidence>
<organism evidence="4 5">
    <name type="scientific">Shewanella algae</name>
    <dbReference type="NCBI Taxonomy" id="38313"/>
    <lineage>
        <taxon>Bacteria</taxon>
        <taxon>Pseudomonadati</taxon>
        <taxon>Pseudomonadota</taxon>
        <taxon>Gammaproteobacteria</taxon>
        <taxon>Alteromonadales</taxon>
        <taxon>Shewanellaceae</taxon>
        <taxon>Shewanella</taxon>
    </lineage>
</organism>
<keyword evidence="5" id="KW-1185">Reference proteome</keyword>
<accession>A0A379YL46</accession>
<dbReference type="GO" id="GO:0008483">
    <property type="term" value="F:transaminase activity"/>
    <property type="evidence" value="ECO:0007669"/>
    <property type="project" value="UniProtKB-KW"/>
</dbReference>
<dbReference type="InterPro" id="IPR015422">
    <property type="entry name" value="PyrdxlP-dep_Trfase_small"/>
</dbReference>
<dbReference type="EC" id="3.7.1.3" evidence="4"/>
<dbReference type="EMBL" id="AP024613">
    <property type="protein sequence ID" value="BCV44234.1"/>
    <property type="molecule type" value="Genomic_DNA"/>
</dbReference>
<evidence type="ECO:0000259" key="2">
    <source>
        <dbReference type="Pfam" id="PF00266"/>
    </source>
</evidence>
<gene>
    <name evidence="4" type="primary">kynU</name>
    <name evidence="4" type="ORF">NCTC10738_00217</name>
    <name evidence="3" type="ORF">TUM17379_12520</name>
</gene>
<dbReference type="Gene3D" id="3.40.640.10">
    <property type="entry name" value="Type I PLP-dependent aspartate aminotransferase-like (Major domain)"/>
    <property type="match status" value="1"/>
</dbReference>
<sequence>MSLKSRFHLPEGHYFLSHSVGAMPKGCEAAASEFLGAWKHQGGDAWPVWLEGVEQFLQQLAALTRVPASGFCPQLNLSSALSKLVGALPNAKPGQRILATELDFPSMGFVLQQAEKKGYRLQLLEPQAGLVSLSQWQQALGEDVALAFITHAISETGQLQSVSEICALARSLGVMTVVDIAQSLGVIPIDLGQWQADAVLGSCVKWCCAGPGAAFLWLSDRLAQTLEPVDLGWFSHEAPFEFDIHDFRYAKGAKRFWGGTPSVLPYMLAAASLQQLRAFGDSQIYQHNQRLGQGILDCALSHELKVVTPNISGERSGTVVVDFADRQAAQQVFNRLGIKTDLRPRFGFRFSPHIYTDGEDMEVLLQGLRQLAGKRP</sequence>